<protein>
    <recommendedName>
        <fullName evidence="1">NAD-dependent epimerase/dehydratase domain-containing protein</fullName>
    </recommendedName>
</protein>
<dbReference type="Pfam" id="PF01370">
    <property type="entry name" value="Epimerase"/>
    <property type="match status" value="1"/>
</dbReference>
<organism evidence="2 3">
    <name type="scientific">Neofusicoccum ribis</name>
    <dbReference type="NCBI Taxonomy" id="45134"/>
    <lineage>
        <taxon>Eukaryota</taxon>
        <taxon>Fungi</taxon>
        <taxon>Dikarya</taxon>
        <taxon>Ascomycota</taxon>
        <taxon>Pezizomycotina</taxon>
        <taxon>Dothideomycetes</taxon>
        <taxon>Dothideomycetes incertae sedis</taxon>
        <taxon>Botryosphaeriales</taxon>
        <taxon>Botryosphaeriaceae</taxon>
        <taxon>Neofusicoccum</taxon>
    </lineage>
</organism>
<reference evidence="2 3" key="1">
    <citation type="submission" date="2024-02" db="EMBL/GenBank/DDBJ databases">
        <title>De novo assembly and annotation of 12 fungi associated with fruit tree decline syndrome in Ontario, Canada.</title>
        <authorList>
            <person name="Sulman M."/>
            <person name="Ellouze W."/>
            <person name="Ilyukhin E."/>
        </authorList>
    </citation>
    <scope>NUCLEOTIDE SEQUENCE [LARGE SCALE GENOMIC DNA]</scope>
    <source>
        <strain evidence="2 3">M1-105</strain>
    </source>
</reference>
<sequence length="352" mass="37655">MVKIFAIGATGYIGSTAAHAIASSSPTHTWTVLVRSAARAAALRATLPPSTRYVVGDYSSTALITAESAAADVVINWASSDNEPLVRAVVAGMEAKAAPGHLIHVSGTGLLEWEDMRAGTYGVESPKVYDDWEGVGEVTSFPDEALHRVVDKVVLEAGARGKVRTAVVCPPAVYGRGKGTVGDEHGIVPWTVKALLERGKGFVVGEGGAVWNTVHVQDLAGLFVRLVEEAAKGGGSATWGPEGYYFAESGQVAWRDGMTRLVDAAFQKGLIKSKEVDSLDEEQAKKISPFALVMWGMNSRSKAVRARKLLGWHPVKSDMIEDAIQNWRWSSADEIPAFNFDPPKELKGIVDV</sequence>
<dbReference type="InterPro" id="IPR036291">
    <property type="entry name" value="NAD(P)-bd_dom_sf"/>
</dbReference>
<dbReference type="PANTHER" id="PTHR48079">
    <property type="entry name" value="PROTEIN YEEZ"/>
    <property type="match status" value="1"/>
</dbReference>
<evidence type="ECO:0000313" key="2">
    <source>
        <dbReference type="EMBL" id="KAL1637448.1"/>
    </source>
</evidence>
<accession>A0ABR3TD29</accession>
<dbReference type="InterPro" id="IPR051783">
    <property type="entry name" value="NAD(P)-dependent_oxidoreduct"/>
</dbReference>
<dbReference type="EMBL" id="JAJVDC020000003">
    <property type="protein sequence ID" value="KAL1637448.1"/>
    <property type="molecule type" value="Genomic_DNA"/>
</dbReference>
<feature type="domain" description="NAD-dependent epimerase/dehydratase" evidence="1">
    <location>
        <begin position="148"/>
        <end position="233"/>
    </location>
</feature>
<evidence type="ECO:0000313" key="3">
    <source>
        <dbReference type="Proteomes" id="UP001521116"/>
    </source>
</evidence>
<keyword evidence="3" id="KW-1185">Reference proteome</keyword>
<evidence type="ECO:0000259" key="1">
    <source>
        <dbReference type="Pfam" id="PF01370"/>
    </source>
</evidence>
<proteinExistence type="predicted"/>
<gene>
    <name evidence="2" type="ORF">SLS56_000586</name>
</gene>
<dbReference type="Gene3D" id="3.40.50.720">
    <property type="entry name" value="NAD(P)-binding Rossmann-like Domain"/>
    <property type="match status" value="1"/>
</dbReference>
<dbReference type="SUPFAM" id="SSF51735">
    <property type="entry name" value="NAD(P)-binding Rossmann-fold domains"/>
    <property type="match status" value="1"/>
</dbReference>
<name>A0ABR3TD29_9PEZI</name>
<dbReference type="Proteomes" id="UP001521116">
    <property type="component" value="Unassembled WGS sequence"/>
</dbReference>
<dbReference type="PANTHER" id="PTHR48079:SF6">
    <property type="entry name" value="NAD(P)-BINDING DOMAIN-CONTAINING PROTEIN-RELATED"/>
    <property type="match status" value="1"/>
</dbReference>
<comment type="caution">
    <text evidence="2">The sequence shown here is derived from an EMBL/GenBank/DDBJ whole genome shotgun (WGS) entry which is preliminary data.</text>
</comment>
<dbReference type="InterPro" id="IPR001509">
    <property type="entry name" value="Epimerase_deHydtase"/>
</dbReference>